<reference evidence="1 2" key="1">
    <citation type="submission" date="2018-03" db="EMBL/GenBank/DDBJ databases">
        <title>Genomic Encyclopedia of Archaeal and Bacterial Type Strains, Phase II (KMG-II): from individual species to whole genera.</title>
        <authorList>
            <person name="Goeker M."/>
        </authorList>
    </citation>
    <scope>NUCLEOTIDE SEQUENCE [LARGE SCALE GENOMIC DNA]</scope>
    <source>
        <strain evidence="1 2">DSM 44889</strain>
    </source>
</reference>
<protein>
    <recommendedName>
        <fullName evidence="3">Cache domain-containing protein</fullName>
    </recommendedName>
</protein>
<dbReference type="CDD" id="cd12913">
    <property type="entry name" value="PDC1_MCP_like"/>
    <property type="match status" value="1"/>
</dbReference>
<dbReference type="Gene3D" id="3.30.450.20">
    <property type="entry name" value="PAS domain"/>
    <property type="match status" value="1"/>
</dbReference>
<evidence type="ECO:0000313" key="1">
    <source>
        <dbReference type="EMBL" id="PWJ47735.1"/>
    </source>
</evidence>
<sequence length="254" mass="26815">MRSVVMSSAPVEAARKVGEIFAPLFEQVDGWRRTVEELPSAVAGSPGALDDAVAAFALPALRGGSGLIAGAGLICTPALLPGPGWHVAWWLFDGPGKEPRRLPSGAPGSDQLRDYSAMEWWRVPVRTAARHLTGPYVDYVCVNDYVLTVTTPVLRSGEVTGVVGADLLVDRLDRLVLPLLLPLGAPCTLVNATARVMTSTDARREPGSLLRMDGLTEALLPLRQDSAASLDVELGDEARVLSCGATSLAVVVGR</sequence>
<name>A0A315ZQ64_9ACTN</name>
<dbReference type="Proteomes" id="UP000245469">
    <property type="component" value="Unassembled WGS sequence"/>
</dbReference>
<gene>
    <name evidence="1" type="ORF">BXY45_13538</name>
</gene>
<keyword evidence="2" id="KW-1185">Reference proteome</keyword>
<proteinExistence type="predicted"/>
<comment type="caution">
    <text evidence="1">The sequence shown here is derived from an EMBL/GenBank/DDBJ whole genome shotgun (WGS) entry which is preliminary data.</text>
</comment>
<evidence type="ECO:0000313" key="2">
    <source>
        <dbReference type="Proteomes" id="UP000245469"/>
    </source>
</evidence>
<dbReference type="OrthoDB" id="8687362at2"/>
<accession>A0A315ZQ64</accession>
<dbReference type="RefSeq" id="WP_109776301.1">
    <property type="nucleotide sequence ID" value="NZ_QGDQ01000035.1"/>
</dbReference>
<dbReference type="AlphaFoldDB" id="A0A315ZQ64"/>
<evidence type="ECO:0008006" key="3">
    <source>
        <dbReference type="Google" id="ProtNLM"/>
    </source>
</evidence>
<dbReference type="Pfam" id="PF22673">
    <property type="entry name" value="MCP-like_PDC_1"/>
    <property type="match status" value="1"/>
</dbReference>
<organism evidence="1 2">
    <name type="scientific">Quadrisphaera granulorum</name>
    <dbReference type="NCBI Taxonomy" id="317664"/>
    <lineage>
        <taxon>Bacteria</taxon>
        <taxon>Bacillati</taxon>
        <taxon>Actinomycetota</taxon>
        <taxon>Actinomycetes</taxon>
        <taxon>Kineosporiales</taxon>
        <taxon>Kineosporiaceae</taxon>
        <taxon>Quadrisphaera</taxon>
    </lineage>
</organism>
<dbReference type="EMBL" id="QGDQ01000035">
    <property type="protein sequence ID" value="PWJ47735.1"/>
    <property type="molecule type" value="Genomic_DNA"/>
</dbReference>